<dbReference type="InterPro" id="IPR053088">
    <property type="entry name" value="Beta-glucosidase/SUN-like"/>
</dbReference>
<evidence type="ECO:0000256" key="2">
    <source>
        <dbReference type="SAM" id="MobiDB-lite"/>
    </source>
</evidence>
<feature type="compositionally biased region" description="Acidic residues" evidence="2">
    <location>
        <begin position="342"/>
        <end position="355"/>
    </location>
</feature>
<feature type="region of interest" description="Disordered" evidence="2">
    <location>
        <begin position="318"/>
        <end position="390"/>
    </location>
</feature>
<reference evidence="4" key="1">
    <citation type="journal article" date="2023" name="Mol. Phylogenet. Evol.">
        <title>Genome-scale phylogeny and comparative genomics of the fungal order Sordariales.</title>
        <authorList>
            <person name="Hensen N."/>
            <person name="Bonometti L."/>
            <person name="Westerberg I."/>
            <person name="Brannstrom I.O."/>
            <person name="Guillou S."/>
            <person name="Cros-Aarteil S."/>
            <person name="Calhoun S."/>
            <person name="Haridas S."/>
            <person name="Kuo A."/>
            <person name="Mondo S."/>
            <person name="Pangilinan J."/>
            <person name="Riley R."/>
            <person name="LaButti K."/>
            <person name="Andreopoulos B."/>
            <person name="Lipzen A."/>
            <person name="Chen C."/>
            <person name="Yan M."/>
            <person name="Daum C."/>
            <person name="Ng V."/>
            <person name="Clum A."/>
            <person name="Steindorff A."/>
            <person name="Ohm R.A."/>
            <person name="Martin F."/>
            <person name="Silar P."/>
            <person name="Natvig D.O."/>
            <person name="Lalanne C."/>
            <person name="Gautier V."/>
            <person name="Ament-Velasquez S.L."/>
            <person name="Kruys A."/>
            <person name="Hutchinson M.I."/>
            <person name="Powell A.J."/>
            <person name="Barry K."/>
            <person name="Miller A.N."/>
            <person name="Grigoriev I.V."/>
            <person name="Debuchy R."/>
            <person name="Gladieux P."/>
            <person name="Hiltunen Thoren M."/>
            <person name="Johannesson H."/>
        </authorList>
    </citation>
    <scope>NUCLEOTIDE SEQUENCE</scope>
    <source>
        <strain evidence="4">PSN324</strain>
    </source>
</reference>
<keyword evidence="5" id="KW-1185">Reference proteome</keyword>
<evidence type="ECO:0000256" key="3">
    <source>
        <dbReference type="SAM" id="SignalP"/>
    </source>
</evidence>
<protein>
    <submittedName>
        <fullName evidence="4">Uncharacterized protein</fullName>
    </submittedName>
</protein>
<feature type="chain" id="PRO_5043731861" evidence="3">
    <location>
        <begin position="25"/>
        <end position="479"/>
    </location>
</feature>
<dbReference type="PANTHER" id="PTHR31654:SF0">
    <property type="entry name" value="SECRETED BETA-GLUCOSIDASE ADG3-RELATED"/>
    <property type="match status" value="1"/>
</dbReference>
<feature type="signal peptide" evidence="3">
    <location>
        <begin position="1"/>
        <end position="24"/>
    </location>
</feature>
<evidence type="ECO:0000313" key="4">
    <source>
        <dbReference type="EMBL" id="KAK4462833.1"/>
    </source>
</evidence>
<organism evidence="4 5">
    <name type="scientific">Cladorrhinum samala</name>
    <dbReference type="NCBI Taxonomy" id="585594"/>
    <lineage>
        <taxon>Eukaryota</taxon>
        <taxon>Fungi</taxon>
        <taxon>Dikarya</taxon>
        <taxon>Ascomycota</taxon>
        <taxon>Pezizomycotina</taxon>
        <taxon>Sordariomycetes</taxon>
        <taxon>Sordariomycetidae</taxon>
        <taxon>Sordariales</taxon>
        <taxon>Podosporaceae</taxon>
        <taxon>Cladorrhinum</taxon>
    </lineage>
</organism>
<dbReference type="PANTHER" id="PTHR31654">
    <property type="entry name" value="SECRETED BETA-GLUCOSIDASE ADG3-RELATED"/>
    <property type="match status" value="1"/>
</dbReference>
<evidence type="ECO:0000313" key="5">
    <source>
        <dbReference type="Proteomes" id="UP001321749"/>
    </source>
</evidence>
<accession>A0AAV9HR59</accession>
<sequence>MKFSTTLQAALGSASLLFTQPALADRGHRAHRNSHSRVRRDIHSHRAGDVIGSFKAPRKLACQLPDDPDLVHVPGDVNNGFAMSPDEPCEDGKWCPLACKPGKVMAQWKPGTGYSYPDSMYGGLYCNQGKLEKPFKESPLCVDGTGAVQAVNKAGSIVSFCQTVLPGNEAMIIPTDVSDTVTLAVPGASYWAGTAAHYYVNAPGISASRGCVWGTITEPIGNWSPYVAGANTMQSGETFVKIAWNPEWLNTPDLAKDTPTYGLKIECPGGGCNGLPCEIDPSKGGSGSVTSPVSAKGVGGADFCVVTVPSGGTASIVVFNTDGSSGEPAPSPDSTTKSEPEPSAEPEDEPEEEESSTAVPTATSSTVAEPSSTDAESTTSEKPSPTKTTKVAYSTSYSALKHKTTQFVGGMFIEAEVIGSTVAYEIPVSTEEVVVPVATPDATTVAAAPKPSNEGGAADQHGSAIAGLVVALIAAAALY</sequence>
<keyword evidence="3" id="KW-0732">Signal</keyword>
<dbReference type="Pfam" id="PF03856">
    <property type="entry name" value="SUN"/>
    <property type="match status" value="1"/>
</dbReference>
<dbReference type="InterPro" id="IPR005556">
    <property type="entry name" value="SUN"/>
</dbReference>
<comment type="similarity">
    <text evidence="1">Belongs to the SUN family.</text>
</comment>
<feature type="compositionally biased region" description="Low complexity" evidence="2">
    <location>
        <begin position="376"/>
        <end position="390"/>
    </location>
</feature>
<comment type="caution">
    <text evidence="4">The sequence shown here is derived from an EMBL/GenBank/DDBJ whole genome shotgun (WGS) entry which is preliminary data.</text>
</comment>
<dbReference type="AlphaFoldDB" id="A0AAV9HR59"/>
<feature type="compositionally biased region" description="Low complexity" evidence="2">
    <location>
        <begin position="356"/>
        <end position="369"/>
    </location>
</feature>
<dbReference type="Proteomes" id="UP001321749">
    <property type="component" value="Unassembled WGS sequence"/>
</dbReference>
<gene>
    <name evidence="4" type="ORF">QBC42DRAFT_76418</name>
</gene>
<evidence type="ECO:0000256" key="1">
    <source>
        <dbReference type="ARBA" id="ARBA00010579"/>
    </source>
</evidence>
<proteinExistence type="inferred from homology"/>
<reference evidence="4" key="2">
    <citation type="submission" date="2023-06" db="EMBL/GenBank/DDBJ databases">
        <authorList>
            <consortium name="Lawrence Berkeley National Laboratory"/>
            <person name="Mondo S.J."/>
            <person name="Hensen N."/>
            <person name="Bonometti L."/>
            <person name="Westerberg I."/>
            <person name="Brannstrom I.O."/>
            <person name="Guillou S."/>
            <person name="Cros-Aarteil S."/>
            <person name="Calhoun S."/>
            <person name="Haridas S."/>
            <person name="Kuo A."/>
            <person name="Pangilinan J."/>
            <person name="Riley R."/>
            <person name="Labutti K."/>
            <person name="Andreopoulos B."/>
            <person name="Lipzen A."/>
            <person name="Chen C."/>
            <person name="Yanf M."/>
            <person name="Daum C."/>
            <person name="Ng V."/>
            <person name="Clum A."/>
            <person name="Steindorff A."/>
            <person name="Ohm R."/>
            <person name="Martin F."/>
            <person name="Silar P."/>
            <person name="Natvig D."/>
            <person name="Lalanne C."/>
            <person name="Gautier V."/>
            <person name="Ament-Velasquez S.L."/>
            <person name="Kruys A."/>
            <person name="Hutchinson M.I."/>
            <person name="Powell A.J."/>
            <person name="Barry K."/>
            <person name="Miller A.N."/>
            <person name="Grigoriev I.V."/>
            <person name="Debuchy R."/>
            <person name="Gladieux P."/>
            <person name="Thoren M.H."/>
            <person name="Johannesson H."/>
        </authorList>
    </citation>
    <scope>NUCLEOTIDE SEQUENCE</scope>
    <source>
        <strain evidence="4">PSN324</strain>
    </source>
</reference>
<dbReference type="EMBL" id="MU864967">
    <property type="protein sequence ID" value="KAK4462833.1"/>
    <property type="molecule type" value="Genomic_DNA"/>
</dbReference>
<name>A0AAV9HR59_9PEZI</name>